<dbReference type="SMART" id="SM00761">
    <property type="entry name" value="HDAC_interact"/>
    <property type="match status" value="1"/>
</dbReference>
<evidence type="ECO:0000256" key="3">
    <source>
        <dbReference type="ARBA" id="ARBA00022553"/>
    </source>
</evidence>
<evidence type="ECO:0000256" key="1">
    <source>
        <dbReference type="ARBA" id="ARBA00004123"/>
    </source>
</evidence>
<feature type="region of interest" description="Disordered" evidence="15">
    <location>
        <begin position="1"/>
        <end position="51"/>
    </location>
</feature>
<evidence type="ECO:0000256" key="7">
    <source>
        <dbReference type="ARBA" id="ARBA00023163"/>
    </source>
</evidence>
<keyword evidence="5" id="KW-0832">Ubl conjugation</keyword>
<evidence type="ECO:0000256" key="9">
    <source>
        <dbReference type="ARBA" id="ARBA00054574"/>
    </source>
</evidence>
<dbReference type="AlphaFoldDB" id="A0AAJ6ZM91"/>
<comment type="subcellular location">
    <subcellularLocation>
        <location evidence="1 14">Nucleus</location>
    </subcellularLocation>
</comment>
<protein>
    <recommendedName>
        <fullName evidence="11">Paired amphipathic helix protein Sin3b</fullName>
    </recommendedName>
    <alternativeName>
        <fullName evidence="12">Histone deacetylase complex subunit Sin3b</fullName>
    </alternativeName>
    <alternativeName>
        <fullName evidence="13">Transcriptional corepressor Sin3b</fullName>
    </alternativeName>
</protein>
<feature type="region of interest" description="Disordered" evidence="15">
    <location>
        <begin position="465"/>
        <end position="491"/>
    </location>
</feature>
<dbReference type="PANTHER" id="PTHR12346:SF0">
    <property type="entry name" value="SIN3A, ISOFORM G"/>
    <property type="match status" value="1"/>
</dbReference>
<evidence type="ECO:0000256" key="2">
    <source>
        <dbReference type="ARBA" id="ARBA00022491"/>
    </source>
</evidence>
<keyword evidence="2" id="KW-0678">Repressor</keyword>
<dbReference type="FunFam" id="1.20.1160.11:FF:000001">
    <property type="entry name" value="Paired amphipathic helix protein Sin3"/>
    <property type="match status" value="1"/>
</dbReference>
<feature type="region of interest" description="Disordered" evidence="15">
    <location>
        <begin position="1041"/>
        <end position="1131"/>
    </location>
</feature>
<dbReference type="Proteomes" id="UP000694872">
    <property type="component" value="Unplaced"/>
</dbReference>
<dbReference type="Gene3D" id="1.20.1160.11">
    <property type="entry name" value="Paired amphipathic helix"/>
    <property type="match status" value="3"/>
</dbReference>
<evidence type="ECO:0000256" key="4">
    <source>
        <dbReference type="ARBA" id="ARBA00022737"/>
    </source>
</evidence>
<keyword evidence="8 14" id="KW-0539">Nucleus</keyword>
<comment type="function">
    <text evidence="9">Acts as a transcriptional repressor. Interacts with MXI1 to repress MYC responsive genes and antagonize MYC oncogenic activities. Interacts with MAD-MAX heterodimers by binding to MAD. The heterodimer then represses transcription by tethering SIN3B to DNA. Also forms a complex with FOXK1 which represses transcription. With FOXK1, regulates cell cycle progression probably by repressing cell cycle inhibitor genes expression. As part of the SIN3B complex represses transcription and counteracts the histone acetyltransferase activity of EP300 through the recognition H3K27ac marks by PHF12 and the activity of the histone deacetylase HDAC2. SIN3B complex is recruited downstream of the constitutively active genes transcriptional start sites through interaction with histones and mitigates histone acetylation and RNA polymerase II progression within transcribed regions contributing to the regulation of transcription.</text>
</comment>
<name>A0AAJ6ZM91_PAPXU</name>
<evidence type="ECO:0000256" key="12">
    <source>
        <dbReference type="ARBA" id="ARBA00075095"/>
    </source>
</evidence>
<dbReference type="GeneID" id="106123782"/>
<feature type="compositionally biased region" description="Basic and acidic residues" evidence="15">
    <location>
        <begin position="1096"/>
        <end position="1124"/>
    </location>
</feature>
<dbReference type="FunFam" id="1.20.1160.11:FF:000002">
    <property type="entry name" value="Paired amphipathic helix protein SIN3"/>
    <property type="match status" value="1"/>
</dbReference>
<dbReference type="Pfam" id="PF02671">
    <property type="entry name" value="PAH"/>
    <property type="match status" value="3"/>
</dbReference>
<comment type="subunit">
    <text evidence="10">Component of the SIN3B complex, which includes SIN3B, HDAC2 or HDAC1, PHF12 and MORF4L1. Interacts with FOXK1/MNF, MXI, MAD, NCOR1 and SAP30. Interaction with SUDS3 enhances the interaction with HDAC1 to form a complex. Interacts with CRY1, HCFC1, MAD3, MAD4, MAEL, REST, RNF220 and SETDB1. Interacts with C6orf89. Interacts with MYT1L.</text>
</comment>
<reference evidence="17" key="1">
    <citation type="submission" date="2025-08" db="UniProtKB">
        <authorList>
            <consortium name="RefSeq"/>
        </authorList>
    </citation>
    <scope>IDENTIFICATION</scope>
</reference>
<accession>A0AAJ6ZM91</accession>
<feature type="compositionally biased region" description="Low complexity" evidence="15">
    <location>
        <begin position="467"/>
        <end position="478"/>
    </location>
</feature>
<dbReference type="CTD" id="25942"/>
<dbReference type="SUPFAM" id="SSF47762">
    <property type="entry name" value="PAH2 domain"/>
    <property type="match status" value="3"/>
</dbReference>
<feature type="region of interest" description="Disordered" evidence="15">
    <location>
        <begin position="524"/>
        <end position="615"/>
    </location>
</feature>
<keyword evidence="7" id="KW-0804">Transcription</keyword>
<feature type="compositionally biased region" description="Pro residues" evidence="15">
    <location>
        <begin position="699"/>
        <end position="712"/>
    </location>
</feature>
<dbReference type="PANTHER" id="PTHR12346">
    <property type="entry name" value="SIN3B-RELATED"/>
    <property type="match status" value="1"/>
</dbReference>
<evidence type="ECO:0000256" key="11">
    <source>
        <dbReference type="ARBA" id="ARBA00068511"/>
    </source>
</evidence>
<keyword evidence="4" id="KW-0677">Repeat</keyword>
<dbReference type="InterPro" id="IPR036600">
    <property type="entry name" value="PAH_sf"/>
</dbReference>
<dbReference type="KEGG" id="pxu:106123782"/>
<gene>
    <name evidence="17" type="primary">LOC106123782</name>
</gene>
<feature type="non-terminal residue" evidence="17">
    <location>
        <position position="1131"/>
    </location>
</feature>
<feature type="domain" description="Histone deacetylase interacting" evidence="16">
    <location>
        <begin position="772"/>
        <end position="872"/>
    </location>
</feature>
<evidence type="ECO:0000313" key="17">
    <source>
        <dbReference type="RefSeq" id="XP_013175641.1"/>
    </source>
</evidence>
<feature type="region of interest" description="Disordered" evidence="15">
    <location>
        <begin position="694"/>
        <end position="715"/>
    </location>
</feature>
<evidence type="ECO:0000256" key="10">
    <source>
        <dbReference type="ARBA" id="ARBA00061899"/>
    </source>
</evidence>
<evidence type="ECO:0000256" key="15">
    <source>
        <dbReference type="SAM" id="MobiDB-lite"/>
    </source>
</evidence>
<evidence type="ECO:0000256" key="13">
    <source>
        <dbReference type="ARBA" id="ARBA00081273"/>
    </source>
</evidence>
<feature type="compositionally biased region" description="Acidic residues" evidence="15">
    <location>
        <begin position="1050"/>
        <end position="1060"/>
    </location>
</feature>
<dbReference type="FunFam" id="1.20.1160.11:FF:000005">
    <property type="entry name" value="SIN3 transcription regulator family member B"/>
    <property type="match status" value="1"/>
</dbReference>
<dbReference type="RefSeq" id="XP_013175641.1">
    <property type="nucleotide sequence ID" value="XM_013320187.1"/>
</dbReference>
<keyword evidence="6" id="KW-0805">Transcription regulation</keyword>
<evidence type="ECO:0000256" key="6">
    <source>
        <dbReference type="ARBA" id="ARBA00023015"/>
    </source>
</evidence>
<evidence type="ECO:0000256" key="8">
    <source>
        <dbReference type="ARBA" id="ARBA00023242"/>
    </source>
</evidence>
<feature type="compositionally biased region" description="Low complexity" evidence="15">
    <location>
        <begin position="21"/>
        <end position="50"/>
    </location>
</feature>
<evidence type="ECO:0000256" key="5">
    <source>
        <dbReference type="ARBA" id="ARBA00022843"/>
    </source>
</evidence>
<evidence type="ECO:0000256" key="14">
    <source>
        <dbReference type="PROSITE-ProRule" id="PRU00810"/>
    </source>
</evidence>
<proteinExistence type="predicted"/>
<feature type="compositionally biased region" description="Pro residues" evidence="15">
    <location>
        <begin position="529"/>
        <end position="538"/>
    </location>
</feature>
<feature type="compositionally biased region" description="Pro residues" evidence="15">
    <location>
        <begin position="116"/>
        <end position="126"/>
    </location>
</feature>
<dbReference type="InterPro" id="IPR003822">
    <property type="entry name" value="PAH"/>
</dbReference>
<evidence type="ECO:0000259" key="16">
    <source>
        <dbReference type="SMART" id="SM00761"/>
    </source>
</evidence>
<dbReference type="PROSITE" id="PS51477">
    <property type="entry name" value="PAH"/>
    <property type="match status" value="3"/>
</dbReference>
<dbReference type="GO" id="GO:0000122">
    <property type="term" value="P:negative regulation of transcription by RNA polymerase II"/>
    <property type="evidence" value="ECO:0007669"/>
    <property type="project" value="TreeGrafter"/>
</dbReference>
<dbReference type="InterPro" id="IPR039774">
    <property type="entry name" value="Sin3-like"/>
</dbReference>
<dbReference type="Pfam" id="PF08295">
    <property type="entry name" value="Sin3_corepress"/>
    <property type="match status" value="1"/>
</dbReference>
<sequence>MSGLMKRSGGRAGPDEPAPTHPAQHSASHASPHSAPHSASHSAAQVQQAATTMHSLAQAAAQPQIIGVSSSGGVGVGVGGMVPVGGGFARASRPAAPVINYHLKAGVQYGAHKPPAQQPPQPPQPPRLRVAHAPTPLGRQSPGASGGVGGGVAGVAPGGAVGGPGGAPGGGVGGAPGAQFQRLKVEDALSYLDQVKFKFSTQPQVYNDFLDIMKEFKSQTIDTPGVIKRVSNLFKGHPELIVGFNTFLPPGYKIEVQSNGQVSVSMPSPTGLGGVGVGVGVGSVGGVSVASVSGVGMGGGMMLGVTHSSQPQLLHLLPVQAPVGGAIVHNMTVSAPSANALHHISQAHQQIEAASIHHNQGSGGGAHAAAAGQPVEFNHAIEYVNKIKSRFSRQPDKYKRFLEILHAYQRGHRDVKEPQARQQTEQEVYSQVAKLFENQEDLLAEFGQFLPDAKAVTKPAQYALQTAHAPHAAHARSPLSPPPPPPHAAQMDGERFAATSPQPGAPHTSPAHPAHTLAHATLPAHAPHPAHPAHPAPSAPALKHPTSVSAPAPPPQHHHLKRSPSFTSSSQIGDVGKLMRGTEAGTPAGSGAPPSKKPRCSSGTPPGAPGAGGAGGVPALRDVSYAEAAKLATAQDYSFFDRARKALRSQQVYDNFLRCLLLFTNEIISSSELVSVTGPFLCRHPELQKWLQDFVGPASPSPPHTPTAPAPTPLHAHAHAHAPYAAGGGVGGPPLLGYARDRLGDGKLRYEPPQLRNERAQGDAAMDIDLTTCKRLGTSYCALPRDAAARRCSGRTPLCKEVLNDTWVSIPTWSEDSTFVTSRKTQYEEYIYRCEDERFELDVVIETNAATIRVLEGVQKKMSRMAPEDAAKYRLDDCLGGHSPTIHQRALRRIYGDKVAVDIIAGLKKNPVVAVPVVLRRLKAKEEEWREAQKGFNKQWREQNEKYYLKSLDHQGINFKQNDLKAMRSKSLFNEVEAAYAARRPAPHLVVDYQMQSRQEAIKILRDAAELLIHHARRQTGIQKAEKRRIKQLLRHLLPDLFAHPRQPLSDDERDDEDKEEAGSPAQRDDKPASAAPAPPAAPTAPPAPLAPLAGKPDKHESSESDNASDKSSRNNKNDKENKPKNNNMES</sequence>
<dbReference type="InterPro" id="IPR013194">
    <property type="entry name" value="HDAC_interact_dom"/>
</dbReference>
<dbReference type="GO" id="GO:0070822">
    <property type="term" value="C:Sin3-type complex"/>
    <property type="evidence" value="ECO:0007669"/>
    <property type="project" value="TreeGrafter"/>
</dbReference>
<organism evidence="17">
    <name type="scientific">Papilio xuthus</name>
    <name type="common">Asian swallowtail butterfly</name>
    <dbReference type="NCBI Taxonomy" id="66420"/>
    <lineage>
        <taxon>Eukaryota</taxon>
        <taxon>Metazoa</taxon>
        <taxon>Ecdysozoa</taxon>
        <taxon>Arthropoda</taxon>
        <taxon>Hexapoda</taxon>
        <taxon>Insecta</taxon>
        <taxon>Pterygota</taxon>
        <taxon>Neoptera</taxon>
        <taxon>Endopterygota</taxon>
        <taxon>Lepidoptera</taxon>
        <taxon>Glossata</taxon>
        <taxon>Ditrysia</taxon>
        <taxon>Papilionoidea</taxon>
        <taxon>Papilionidae</taxon>
        <taxon>Papilioninae</taxon>
        <taxon>Papilio</taxon>
    </lineage>
</organism>
<dbReference type="GO" id="GO:0003714">
    <property type="term" value="F:transcription corepressor activity"/>
    <property type="evidence" value="ECO:0007669"/>
    <property type="project" value="InterPro"/>
</dbReference>
<keyword evidence="3" id="KW-0597">Phosphoprotein</keyword>
<feature type="compositionally biased region" description="Pro residues" evidence="15">
    <location>
        <begin position="1077"/>
        <end position="1090"/>
    </location>
</feature>
<feature type="region of interest" description="Disordered" evidence="15">
    <location>
        <begin position="110"/>
        <end position="151"/>
    </location>
</feature>